<keyword evidence="3" id="KW-1185">Reference proteome</keyword>
<evidence type="ECO:0000313" key="2">
    <source>
        <dbReference type="EMBL" id="SIS64923.1"/>
    </source>
</evidence>
<dbReference type="RefSeq" id="WP_076498693.1">
    <property type="nucleotide sequence ID" value="NZ_FTOP01000002.1"/>
</dbReference>
<accession>A0A1N7KTH9</accession>
<sequence length="68" mass="7730">MKNWSKVFEDGSPVRAEIVKGVLESHGIPAFILNKKESAYKIHGYSEVMVPEKDHQEASKIIQNEITF</sequence>
<evidence type="ECO:0000259" key="1">
    <source>
        <dbReference type="Pfam" id="PF09413"/>
    </source>
</evidence>
<dbReference type="AlphaFoldDB" id="A0A1N7KTH9"/>
<feature type="domain" description="DUF2007" evidence="1">
    <location>
        <begin position="4"/>
        <end position="64"/>
    </location>
</feature>
<dbReference type="STRING" id="529505.SAMN05421761_102334"/>
<dbReference type="Proteomes" id="UP000186026">
    <property type="component" value="Unassembled WGS sequence"/>
</dbReference>
<reference evidence="3" key="1">
    <citation type="submission" date="2017-01" db="EMBL/GenBank/DDBJ databases">
        <authorList>
            <person name="Varghese N."/>
            <person name="Submissions S."/>
        </authorList>
    </citation>
    <scope>NUCLEOTIDE SEQUENCE [LARGE SCALE GENOMIC DNA]</scope>
    <source>
        <strain evidence="3">DSM 46698</strain>
    </source>
</reference>
<dbReference type="EMBL" id="FTOP01000002">
    <property type="protein sequence ID" value="SIS64923.1"/>
    <property type="molecule type" value="Genomic_DNA"/>
</dbReference>
<dbReference type="Gene3D" id="3.30.70.790">
    <property type="entry name" value="UreE, C-terminal domain"/>
    <property type="match status" value="1"/>
</dbReference>
<dbReference type="InterPro" id="IPR011322">
    <property type="entry name" value="N-reg_PII-like_a/b"/>
</dbReference>
<dbReference type="OrthoDB" id="1467917at2"/>
<protein>
    <submittedName>
        <fullName evidence="2">Putative signal transducing protein</fullName>
    </submittedName>
</protein>
<dbReference type="Pfam" id="PF09413">
    <property type="entry name" value="DUF2007"/>
    <property type="match status" value="1"/>
</dbReference>
<evidence type="ECO:0000313" key="3">
    <source>
        <dbReference type="Proteomes" id="UP000186026"/>
    </source>
</evidence>
<dbReference type="InterPro" id="IPR018551">
    <property type="entry name" value="DUF2007"/>
</dbReference>
<gene>
    <name evidence="2" type="ORF">SAMN05421761_102334</name>
</gene>
<proteinExistence type="predicted"/>
<organism evidence="2 3">
    <name type="scientific">Belliella pelovolcani</name>
    <dbReference type="NCBI Taxonomy" id="529505"/>
    <lineage>
        <taxon>Bacteria</taxon>
        <taxon>Pseudomonadati</taxon>
        <taxon>Bacteroidota</taxon>
        <taxon>Cytophagia</taxon>
        <taxon>Cytophagales</taxon>
        <taxon>Cyclobacteriaceae</taxon>
        <taxon>Belliella</taxon>
    </lineage>
</organism>
<name>A0A1N7KTH9_9BACT</name>
<dbReference type="SUPFAM" id="SSF54913">
    <property type="entry name" value="GlnB-like"/>
    <property type="match status" value="1"/>
</dbReference>